<keyword evidence="3" id="KW-1185">Reference proteome</keyword>
<evidence type="ECO:0000259" key="1">
    <source>
        <dbReference type="Pfam" id="PF06970"/>
    </source>
</evidence>
<dbReference type="SUPFAM" id="SSF141571">
    <property type="entry name" value="Pentapeptide repeat-like"/>
    <property type="match status" value="1"/>
</dbReference>
<dbReference type="Gene3D" id="2.160.20.80">
    <property type="entry name" value="E3 ubiquitin-protein ligase SopA"/>
    <property type="match status" value="1"/>
</dbReference>
<proteinExistence type="predicted"/>
<evidence type="ECO:0000313" key="2">
    <source>
        <dbReference type="EMBL" id="MDF9300637.1"/>
    </source>
</evidence>
<organism evidence="2 3">
    <name type="scientific">Weissella fermenti</name>
    <dbReference type="NCBI Taxonomy" id="2987699"/>
    <lineage>
        <taxon>Bacteria</taxon>
        <taxon>Bacillati</taxon>
        <taxon>Bacillota</taxon>
        <taxon>Bacilli</taxon>
        <taxon>Lactobacillales</taxon>
        <taxon>Lactobacillaceae</taxon>
        <taxon>Weissella</taxon>
    </lineage>
</organism>
<dbReference type="EMBL" id="JAOZFC020000003">
    <property type="protein sequence ID" value="MDF9300637.1"/>
    <property type="molecule type" value="Genomic_DNA"/>
</dbReference>
<sequence>MKRISASEANAGRFYQSPKAFVTDDFYRTMSVYAKYLYGILRDRFELSLMNGWVDDNDAIYIYFTIDEIKEVLGVGKNKAIQIKKELQDYDLLEEVSQGLNKPNRLYVGQVVFHRVEASKDADVYKLNPREFINQTSGGLKIKLQEVYKSNPNDTEFNDTEFNDTEFNDTEFNDTEFNDTEFNDTEFNDTELTNTELTNTELTNTELTKDEEEENNNTRAICKDEQATNAEIDQIIATEPWLQSSPTWKYLFDWRMENAKGTLEWL</sequence>
<dbReference type="Pfam" id="PF06970">
    <property type="entry name" value="RepA_N"/>
    <property type="match status" value="1"/>
</dbReference>
<name>A0ABT6D540_9LACO</name>
<dbReference type="Proteomes" id="UP001146336">
    <property type="component" value="Unassembled WGS sequence"/>
</dbReference>
<accession>A0ABT6D540</accession>
<comment type="caution">
    <text evidence="2">The sequence shown here is derived from an EMBL/GenBank/DDBJ whole genome shotgun (WGS) entry which is preliminary data.</text>
</comment>
<dbReference type="InterPro" id="IPR010724">
    <property type="entry name" value="RepA_N"/>
</dbReference>
<feature type="domain" description="Replication initiator A N-terminal" evidence="1">
    <location>
        <begin position="13"/>
        <end position="87"/>
    </location>
</feature>
<gene>
    <name evidence="2" type="ORF">OIT47_010190</name>
</gene>
<dbReference type="RefSeq" id="WP_199404674.1">
    <property type="nucleotide sequence ID" value="NZ_JAOZFC020000003.1"/>
</dbReference>
<evidence type="ECO:0000313" key="3">
    <source>
        <dbReference type="Proteomes" id="UP001146336"/>
    </source>
</evidence>
<protein>
    <submittedName>
        <fullName evidence="2">Replication initiator protein A</fullName>
    </submittedName>
</protein>
<reference evidence="2" key="1">
    <citation type="submission" date="2023-03" db="EMBL/GenBank/DDBJ databases">
        <title>Comparative genomics of Weissella fermenti BK2, and weissella type species.</title>
        <authorList>
            <person name="Lee J.K."/>
            <person name="Baek J.H."/>
            <person name="Kim J.M."/>
            <person name="Choi D.G."/>
            <person name="Jeon C.O."/>
        </authorList>
    </citation>
    <scope>NUCLEOTIDE SEQUENCE</scope>
    <source>
        <strain evidence="2">BK2</strain>
    </source>
</reference>